<feature type="coiled-coil region" evidence="2">
    <location>
        <begin position="271"/>
        <end position="312"/>
    </location>
</feature>
<reference evidence="5" key="1">
    <citation type="submission" date="2013-12" db="EMBL/GenBank/DDBJ databases">
        <title>The Genome Sequence of Aphanomyces astaci APO3.</title>
        <authorList>
            <consortium name="The Broad Institute Genomics Platform"/>
            <person name="Russ C."/>
            <person name="Tyler B."/>
            <person name="van West P."/>
            <person name="Dieguez-Uribeondo J."/>
            <person name="Young S.K."/>
            <person name="Zeng Q."/>
            <person name="Gargeya S."/>
            <person name="Fitzgerald M."/>
            <person name="Abouelleil A."/>
            <person name="Alvarado L."/>
            <person name="Chapman S.B."/>
            <person name="Gainer-Dewar J."/>
            <person name="Goldberg J."/>
            <person name="Griggs A."/>
            <person name="Gujja S."/>
            <person name="Hansen M."/>
            <person name="Howarth C."/>
            <person name="Imamovic A."/>
            <person name="Ireland A."/>
            <person name="Larimer J."/>
            <person name="McCowan C."/>
            <person name="Murphy C."/>
            <person name="Pearson M."/>
            <person name="Poon T.W."/>
            <person name="Priest M."/>
            <person name="Roberts A."/>
            <person name="Saif S."/>
            <person name="Shea T."/>
            <person name="Sykes S."/>
            <person name="Wortman J."/>
            <person name="Nusbaum C."/>
            <person name="Birren B."/>
        </authorList>
    </citation>
    <scope>NUCLEOTIDE SEQUENCE [LARGE SCALE GENOMIC DNA]</scope>
    <source>
        <strain evidence="5">APO3</strain>
    </source>
</reference>
<dbReference type="RefSeq" id="XP_009831917.1">
    <property type="nucleotide sequence ID" value="XM_009833615.1"/>
</dbReference>
<accession>W4GH05</accession>
<feature type="region of interest" description="Disordered" evidence="3">
    <location>
        <begin position="1"/>
        <end position="125"/>
    </location>
</feature>
<keyword evidence="1" id="KW-0106">Calcium</keyword>
<proteinExistence type="predicted"/>
<keyword evidence="2" id="KW-0175">Coiled coil</keyword>
<feature type="coiled-coil region" evidence="2">
    <location>
        <begin position="434"/>
        <end position="499"/>
    </location>
</feature>
<dbReference type="Gene3D" id="1.10.238.10">
    <property type="entry name" value="EF-hand"/>
    <property type="match status" value="1"/>
</dbReference>
<evidence type="ECO:0000259" key="4">
    <source>
        <dbReference type="PROSITE" id="PS50222"/>
    </source>
</evidence>
<dbReference type="VEuPathDB" id="FungiDB:H257_07917"/>
<dbReference type="PANTHER" id="PTHR34894:SF5">
    <property type="entry name" value="EF-HAND DOMAIN-CONTAINING PROTEIN"/>
    <property type="match status" value="1"/>
</dbReference>
<dbReference type="PROSITE" id="PS00018">
    <property type="entry name" value="EF_HAND_1"/>
    <property type="match status" value="1"/>
</dbReference>
<feature type="domain" description="EF-hand" evidence="4">
    <location>
        <begin position="770"/>
        <end position="805"/>
    </location>
</feature>
<dbReference type="SUPFAM" id="SSF47473">
    <property type="entry name" value="EF-hand"/>
    <property type="match status" value="1"/>
</dbReference>
<dbReference type="AlphaFoldDB" id="W4GH05"/>
<dbReference type="STRING" id="112090.W4GH05"/>
<dbReference type="InterPro" id="IPR002048">
    <property type="entry name" value="EF_hand_dom"/>
</dbReference>
<dbReference type="GO" id="GO:0005509">
    <property type="term" value="F:calcium ion binding"/>
    <property type="evidence" value="ECO:0007669"/>
    <property type="project" value="InterPro"/>
</dbReference>
<feature type="compositionally biased region" description="Gly residues" evidence="3">
    <location>
        <begin position="1"/>
        <end position="10"/>
    </location>
</feature>
<dbReference type="InterPro" id="IPR018247">
    <property type="entry name" value="EF_Hand_1_Ca_BS"/>
</dbReference>
<evidence type="ECO:0000313" key="5">
    <source>
        <dbReference type="EMBL" id="ETV78334.1"/>
    </source>
</evidence>
<evidence type="ECO:0000256" key="2">
    <source>
        <dbReference type="SAM" id="Coils"/>
    </source>
</evidence>
<evidence type="ECO:0000256" key="1">
    <source>
        <dbReference type="ARBA" id="ARBA00022837"/>
    </source>
</evidence>
<feature type="compositionally biased region" description="Low complexity" evidence="3">
    <location>
        <begin position="39"/>
        <end position="54"/>
    </location>
</feature>
<dbReference type="PANTHER" id="PTHR34894">
    <property type="entry name" value="SAM-DEPENDENT METHYLTRANSFERASE RSMI, CONSERVED SITE"/>
    <property type="match status" value="1"/>
</dbReference>
<dbReference type="InterPro" id="IPR011992">
    <property type="entry name" value="EF-hand-dom_pair"/>
</dbReference>
<dbReference type="EMBL" id="KI913130">
    <property type="protein sequence ID" value="ETV78334.1"/>
    <property type="molecule type" value="Genomic_DNA"/>
</dbReference>
<sequence length="992" mass="110971">MSVVCRGGGPTYPQRPKSSSACSGKLLTSKVCDLRDPDNPMTATATAPPTRPQTSYNMYPFQGMNGPERNARIRHLKKPSSASWSRSSSPRRPIGNNHHHGFDPSKHSNNQHTSQVPTLSSASSSWHAVLPRPTSPLAVTPAAVLDHLAHETHPRVKPSDLRYINTWLRSLDDESKHFTSYFLFCELKFRESSVLATGKAMPNRLRTAVAFHCLQHATSLFGRYQHVLDTICQSLGAAIYADYDVRLADSRRPIVSAVDWYDHGMAYFEQSEQLRGQLVRVQAQLAAAETEAERLKDEVEMLTSQCDALKRLRGRNTRPSLVMQLHDMGAMDKVDMLFKTFQSFDAPNRRNILVGLIQTVEQNLSAEMLFDVVQAMAHDEGERLAEMLVREYGVSAVKKPTANEHMKKLKRFVTGFGSTLKEVNKPAIGTPSDVVDQTNNAAELQAERATFEKMLLLKTEMQSLKENHEVELQFELDKTKLLEEECKELMTKYQDALKRIPKPAQVMDHGVQVDMAAADATKRKKKRGDDLDGLDEDGFRGISDVIADANLPAKKIRKIFSKKHAMALDDVAGTIASLYQAKMTQDIHDDYNGKPRSGFLGLVEDLFILYYGLKELAIGQLICIDTAIHKFCENNARVRLFGILIGSNAAVCATQPMGPSPEAIDFFLFLVGVLFHVGHYTTQYDHALAVAKLLKSRFGDGIPHSPHSTRINVQEAVHVVQIAFAFDSTTDSSEHTECIQLVQALALNDTIDIDQFLEQVMLHWFAMYDSQVAFMQKLFHSMDHDNNGVLEFHEFRGMVHKLDPEMTQRDSLVMYNRVAGADNVIDCKEFVACMISHQQHLILKTYFGNATLRPNPGRRASLKFQPEKTLMHLSTLRDTVKSTAQLPMDDSATKEVGSDEDNERTIGHAEEMSGGALPRRESFAQLPCNILGRLREMATRGLSDEFIVEDNKGYGLTGPASASKRRSFSSEDWDTNMDDIINSVIARDGELG</sequence>
<dbReference type="OrthoDB" id="195966at2759"/>
<gene>
    <name evidence="5" type="ORF">H257_07917</name>
</gene>
<evidence type="ECO:0000256" key="3">
    <source>
        <dbReference type="SAM" id="MobiDB-lite"/>
    </source>
</evidence>
<dbReference type="PROSITE" id="PS50222">
    <property type="entry name" value="EF_HAND_2"/>
    <property type="match status" value="1"/>
</dbReference>
<dbReference type="GeneID" id="20809913"/>
<protein>
    <recommendedName>
        <fullName evidence="4">EF-hand domain-containing protein</fullName>
    </recommendedName>
</protein>
<feature type="compositionally biased region" description="Polar residues" evidence="3">
    <location>
        <begin position="107"/>
        <end position="125"/>
    </location>
</feature>
<name>W4GH05_APHAT</name>
<organism evidence="5">
    <name type="scientific">Aphanomyces astaci</name>
    <name type="common">Crayfish plague agent</name>
    <dbReference type="NCBI Taxonomy" id="112090"/>
    <lineage>
        <taxon>Eukaryota</taxon>
        <taxon>Sar</taxon>
        <taxon>Stramenopiles</taxon>
        <taxon>Oomycota</taxon>
        <taxon>Saprolegniomycetes</taxon>
        <taxon>Saprolegniales</taxon>
        <taxon>Verrucalvaceae</taxon>
        <taxon>Aphanomyces</taxon>
    </lineage>
</organism>
<feature type="compositionally biased region" description="Low complexity" evidence="3">
    <location>
        <begin position="79"/>
        <end position="93"/>
    </location>
</feature>